<reference evidence="2 3" key="1">
    <citation type="journal article" date="2014" name="Nat. Commun.">
        <title>Molecular traces of alternative social organization in a termite genome.</title>
        <authorList>
            <person name="Terrapon N."/>
            <person name="Li C."/>
            <person name="Robertson H.M."/>
            <person name="Ji L."/>
            <person name="Meng X."/>
            <person name="Booth W."/>
            <person name="Chen Z."/>
            <person name="Childers C.P."/>
            <person name="Glastad K.M."/>
            <person name="Gokhale K."/>
            <person name="Gowin J."/>
            <person name="Gronenberg W."/>
            <person name="Hermansen R.A."/>
            <person name="Hu H."/>
            <person name="Hunt B.G."/>
            <person name="Huylmans A.K."/>
            <person name="Khalil S.M."/>
            <person name="Mitchell R.D."/>
            <person name="Munoz-Torres M.C."/>
            <person name="Mustard J.A."/>
            <person name="Pan H."/>
            <person name="Reese J.T."/>
            <person name="Scharf M.E."/>
            <person name="Sun F."/>
            <person name="Vogel H."/>
            <person name="Xiao J."/>
            <person name="Yang W."/>
            <person name="Yang Z."/>
            <person name="Yang Z."/>
            <person name="Zhou J."/>
            <person name="Zhu J."/>
            <person name="Brent C.S."/>
            <person name="Elsik C.G."/>
            <person name="Goodisman M.A."/>
            <person name="Liberles D.A."/>
            <person name="Roe R.M."/>
            <person name="Vargo E.L."/>
            <person name="Vilcinskas A."/>
            <person name="Wang J."/>
            <person name="Bornberg-Bauer E."/>
            <person name="Korb J."/>
            <person name="Zhang G."/>
            <person name="Liebig J."/>
        </authorList>
    </citation>
    <scope>NUCLEOTIDE SEQUENCE [LARGE SCALE GENOMIC DNA]</scope>
    <source>
        <tissue evidence="2">Whole organism</tissue>
    </source>
</reference>
<dbReference type="Gene3D" id="2.40.50.1070">
    <property type="match status" value="1"/>
</dbReference>
<sequence>MSASKPVDLTEDKTTDEGNQDTISTGTQLASKVVDSIVNSSEVDIRTFKPVDVTGGSTTGDNHDTISAGIKIEKNVEGVPSTSSDSQPADDGSKETALWYIHVLLVRGLPPREAGNLKQLLIMTLGHLGHRIRPRQKGDKVLYVHFKSEDEMKIAQSLLHNQNFLGYTLNAKVVSNEQQKRKALMIDEDYYPLAKKIKPDPEAHDMKKKQKQETSMLQFIDGPYGAQLHRKSEDLYMKLQRIAKLLCRHYPKYDRMISKREMKYQGLICILDRFIGCPPEERFAIRCKFSVGIDDETGLLVVGFHTGGGKVNKVSSVNHNFPPHVVQAAQVFEDAIQGMEKVSDKDGIVQYKFWHELVIRTNHARDLMFMVYVQSPQETAEERMKHLHEELKVFFESEDAKKCRITSIYTKVTHTPAYIAQQLTLAVGSPYLEETVLDLKFQLLPSMHFWNNIHAAKMVCKGIGDLLALSKKITVLEVGCGFGLIGLYLSKMAGEVLSMDADHFVAEARKHAELNGVTGCQYFGGKPEEVLPTVATKITCNKACAIVISSSNHSSTCAKAMKELRRIPQVRRVVLVTEMFYSRFSPIMTLSKPTTANDMGYPFFPLRAIPVDTKPNGKGYMLLILMERIGLFSLLKTPGPPHEKSGKTKEFWGSGRAASRMWRPYEVEAEYTELLLRGTGYT</sequence>
<dbReference type="PANTHER" id="PTHR45904:SF2">
    <property type="entry name" value="TRNA (URACIL-5-)-METHYLTRANSFERASE HOMOLOG A"/>
    <property type="match status" value="1"/>
</dbReference>
<feature type="region of interest" description="Disordered" evidence="1">
    <location>
        <begin position="1"/>
        <end position="27"/>
    </location>
</feature>
<dbReference type="Gene3D" id="3.40.50.150">
    <property type="entry name" value="Vaccinia Virus protein VP39"/>
    <property type="match status" value="1"/>
</dbReference>
<dbReference type="InterPro" id="IPR029063">
    <property type="entry name" value="SAM-dependent_MTases_sf"/>
</dbReference>
<protein>
    <submittedName>
        <fullName evidence="2">tRNA (Uracil-5-)-methyltransferase-like protein A</fullName>
    </submittedName>
</protein>
<dbReference type="OrthoDB" id="10250660at2759"/>
<keyword evidence="2" id="KW-0808">Transferase</keyword>
<evidence type="ECO:0000256" key="1">
    <source>
        <dbReference type="SAM" id="MobiDB-lite"/>
    </source>
</evidence>
<dbReference type="GO" id="GO:0032259">
    <property type="term" value="P:methylation"/>
    <property type="evidence" value="ECO:0007669"/>
    <property type="project" value="UniProtKB-KW"/>
</dbReference>
<dbReference type="InterPro" id="IPR045850">
    <property type="entry name" value="TRM2_met"/>
</dbReference>
<name>A0A067QLT3_ZOONE</name>
<organism evidence="2 3">
    <name type="scientific">Zootermopsis nevadensis</name>
    <name type="common">Dampwood termite</name>
    <dbReference type="NCBI Taxonomy" id="136037"/>
    <lineage>
        <taxon>Eukaryota</taxon>
        <taxon>Metazoa</taxon>
        <taxon>Ecdysozoa</taxon>
        <taxon>Arthropoda</taxon>
        <taxon>Hexapoda</taxon>
        <taxon>Insecta</taxon>
        <taxon>Pterygota</taxon>
        <taxon>Neoptera</taxon>
        <taxon>Polyneoptera</taxon>
        <taxon>Dictyoptera</taxon>
        <taxon>Blattodea</taxon>
        <taxon>Blattoidea</taxon>
        <taxon>Termitoidae</taxon>
        <taxon>Termopsidae</taxon>
        <taxon>Zootermopsis</taxon>
    </lineage>
</organism>
<dbReference type="GO" id="GO:0003723">
    <property type="term" value="F:RNA binding"/>
    <property type="evidence" value="ECO:0007669"/>
    <property type="project" value="TreeGrafter"/>
</dbReference>
<proteinExistence type="predicted"/>
<keyword evidence="3" id="KW-1185">Reference proteome</keyword>
<dbReference type="GO" id="GO:0008168">
    <property type="term" value="F:methyltransferase activity"/>
    <property type="evidence" value="ECO:0007669"/>
    <property type="project" value="UniProtKB-KW"/>
</dbReference>
<dbReference type="STRING" id="136037.A0A067QLT3"/>
<dbReference type="eggNOG" id="KOG2187">
    <property type="taxonomic scope" value="Eukaryota"/>
</dbReference>
<dbReference type="SUPFAM" id="SSF53335">
    <property type="entry name" value="S-adenosyl-L-methionine-dependent methyltransferases"/>
    <property type="match status" value="1"/>
</dbReference>
<keyword evidence="2" id="KW-0489">Methyltransferase</keyword>
<gene>
    <name evidence="2" type="ORF">L798_01049</name>
</gene>
<evidence type="ECO:0000313" key="3">
    <source>
        <dbReference type="Proteomes" id="UP000027135"/>
    </source>
</evidence>
<dbReference type="Proteomes" id="UP000027135">
    <property type="component" value="Unassembled WGS sequence"/>
</dbReference>
<dbReference type="EMBL" id="KK853274">
    <property type="protein sequence ID" value="KDR09093.1"/>
    <property type="molecule type" value="Genomic_DNA"/>
</dbReference>
<accession>A0A067QLT3</accession>
<dbReference type="InParanoid" id="A0A067QLT3"/>
<evidence type="ECO:0000313" key="2">
    <source>
        <dbReference type="EMBL" id="KDR09093.1"/>
    </source>
</evidence>
<dbReference type="PANTHER" id="PTHR45904">
    <property type="entry name" value="TRNA (URACIL-5-)-METHYLTRANSFERASE"/>
    <property type="match status" value="1"/>
</dbReference>
<dbReference type="AlphaFoldDB" id="A0A067QLT3"/>